<protein>
    <submittedName>
        <fullName evidence="2">Uncharacterized protein</fullName>
    </submittedName>
</protein>
<evidence type="ECO:0000313" key="3">
    <source>
        <dbReference type="Proteomes" id="UP001311232"/>
    </source>
</evidence>
<feature type="region of interest" description="Disordered" evidence="1">
    <location>
        <begin position="62"/>
        <end position="90"/>
    </location>
</feature>
<evidence type="ECO:0000313" key="2">
    <source>
        <dbReference type="EMBL" id="KAK5615789.1"/>
    </source>
</evidence>
<proteinExistence type="predicted"/>
<dbReference type="EMBL" id="JAHHUM010000928">
    <property type="protein sequence ID" value="KAK5615789.1"/>
    <property type="molecule type" value="Genomic_DNA"/>
</dbReference>
<organism evidence="2 3">
    <name type="scientific">Crenichthys baileyi</name>
    <name type="common">White River springfish</name>
    <dbReference type="NCBI Taxonomy" id="28760"/>
    <lineage>
        <taxon>Eukaryota</taxon>
        <taxon>Metazoa</taxon>
        <taxon>Chordata</taxon>
        <taxon>Craniata</taxon>
        <taxon>Vertebrata</taxon>
        <taxon>Euteleostomi</taxon>
        <taxon>Actinopterygii</taxon>
        <taxon>Neopterygii</taxon>
        <taxon>Teleostei</taxon>
        <taxon>Neoteleostei</taxon>
        <taxon>Acanthomorphata</taxon>
        <taxon>Ovalentaria</taxon>
        <taxon>Atherinomorphae</taxon>
        <taxon>Cyprinodontiformes</taxon>
        <taxon>Goodeidae</taxon>
        <taxon>Crenichthys</taxon>
    </lineage>
</organism>
<dbReference type="AlphaFoldDB" id="A0AAV9S431"/>
<accession>A0AAV9S431</accession>
<name>A0AAV9S431_9TELE</name>
<dbReference type="Proteomes" id="UP001311232">
    <property type="component" value="Unassembled WGS sequence"/>
</dbReference>
<gene>
    <name evidence="2" type="ORF">CRENBAI_022140</name>
</gene>
<sequence>MSTSTSMHLFLAPPSLPPLSLLPGRGWCQSGRPWGPSGDQWAVTGSSSASLSLQSGTRWGLVREPRLPNPASSSSPGAPPYLSPTEMRQGQGIWGEEHREAALHNLKGILMKQHSRTAYSHDNRPQTNSCI</sequence>
<keyword evidence="3" id="KW-1185">Reference proteome</keyword>
<reference evidence="2 3" key="1">
    <citation type="submission" date="2021-06" db="EMBL/GenBank/DDBJ databases">
        <authorList>
            <person name="Palmer J.M."/>
        </authorList>
    </citation>
    <scope>NUCLEOTIDE SEQUENCE [LARGE SCALE GENOMIC DNA]</scope>
    <source>
        <strain evidence="2 3">MEX-2019</strain>
        <tissue evidence="2">Muscle</tissue>
    </source>
</reference>
<evidence type="ECO:0000256" key="1">
    <source>
        <dbReference type="SAM" id="MobiDB-lite"/>
    </source>
</evidence>
<comment type="caution">
    <text evidence="2">The sequence shown here is derived from an EMBL/GenBank/DDBJ whole genome shotgun (WGS) entry which is preliminary data.</text>
</comment>